<proteinExistence type="predicted"/>
<dbReference type="RefSeq" id="WP_133594042.1">
    <property type="nucleotide sequence ID" value="NZ_SNVV01000018.1"/>
</dbReference>
<dbReference type="SUPFAM" id="SSF52317">
    <property type="entry name" value="Class I glutamine amidotransferase-like"/>
    <property type="match status" value="1"/>
</dbReference>
<keyword evidence="2" id="KW-0315">Glutamine amidotransferase</keyword>
<dbReference type="InterPro" id="IPR017926">
    <property type="entry name" value="GATASE"/>
</dbReference>
<dbReference type="CDD" id="cd01741">
    <property type="entry name" value="GATase1_1"/>
    <property type="match status" value="1"/>
</dbReference>
<dbReference type="PANTHER" id="PTHR42695:SF5">
    <property type="entry name" value="GLUTAMINE AMIDOTRANSFERASE YLR126C-RELATED"/>
    <property type="match status" value="1"/>
</dbReference>
<dbReference type="FunFam" id="3.40.50.880:FF:000033">
    <property type="entry name" value="Glutamine amidotransferase class-I"/>
    <property type="match status" value="1"/>
</dbReference>
<keyword evidence="3" id="KW-1185">Reference proteome</keyword>
<dbReference type="Gene3D" id="3.40.50.880">
    <property type="match status" value="1"/>
</dbReference>
<dbReference type="PROSITE" id="PS51273">
    <property type="entry name" value="GATASE_TYPE_1"/>
    <property type="match status" value="1"/>
</dbReference>
<protein>
    <submittedName>
        <fullName evidence="2">GMP synthase-like glutamine amidotransferase</fullName>
    </submittedName>
</protein>
<evidence type="ECO:0000313" key="2">
    <source>
        <dbReference type="EMBL" id="TDN47748.1"/>
    </source>
</evidence>
<accession>A0A4R6DTX6</accession>
<reference evidence="2 3" key="1">
    <citation type="submission" date="2019-03" db="EMBL/GenBank/DDBJ databases">
        <title>Genomic Encyclopedia of Type Strains, Phase IV (KMG-IV): sequencing the most valuable type-strain genomes for metagenomic binning, comparative biology and taxonomic classification.</title>
        <authorList>
            <person name="Goeker M."/>
        </authorList>
    </citation>
    <scope>NUCLEOTIDE SEQUENCE [LARGE SCALE GENOMIC DNA]</scope>
    <source>
        <strain evidence="2 3">DSM 12121</strain>
    </source>
</reference>
<dbReference type="OrthoDB" id="9813383at2"/>
<dbReference type="GO" id="GO:0016740">
    <property type="term" value="F:transferase activity"/>
    <property type="evidence" value="ECO:0007669"/>
    <property type="project" value="UniProtKB-KW"/>
</dbReference>
<gene>
    <name evidence="2" type="ORF">C7389_11857</name>
</gene>
<dbReference type="InterPro" id="IPR029062">
    <property type="entry name" value="Class_I_gatase-like"/>
</dbReference>
<dbReference type="InterPro" id="IPR044992">
    <property type="entry name" value="ChyE-like"/>
</dbReference>
<dbReference type="AlphaFoldDB" id="A0A4R6DTX6"/>
<dbReference type="Pfam" id="PF00117">
    <property type="entry name" value="GATase"/>
    <property type="match status" value="1"/>
</dbReference>
<feature type="domain" description="Glutamine amidotransferase" evidence="1">
    <location>
        <begin position="24"/>
        <end position="173"/>
    </location>
</feature>
<dbReference type="PANTHER" id="PTHR42695">
    <property type="entry name" value="GLUTAMINE AMIDOTRANSFERASE YLR126C-RELATED"/>
    <property type="match status" value="1"/>
</dbReference>
<dbReference type="GO" id="GO:0005829">
    <property type="term" value="C:cytosol"/>
    <property type="evidence" value="ECO:0007669"/>
    <property type="project" value="TreeGrafter"/>
</dbReference>
<dbReference type="Proteomes" id="UP000295129">
    <property type="component" value="Unassembled WGS sequence"/>
</dbReference>
<comment type="caution">
    <text evidence="2">The sequence shown here is derived from an EMBL/GenBank/DDBJ whole genome shotgun (WGS) entry which is preliminary data.</text>
</comment>
<keyword evidence="2" id="KW-0808">Transferase</keyword>
<evidence type="ECO:0000259" key="1">
    <source>
        <dbReference type="Pfam" id="PF00117"/>
    </source>
</evidence>
<organism evidence="2 3">
    <name type="scientific">Azoarcus indigens</name>
    <dbReference type="NCBI Taxonomy" id="29545"/>
    <lineage>
        <taxon>Bacteria</taxon>
        <taxon>Pseudomonadati</taxon>
        <taxon>Pseudomonadota</taxon>
        <taxon>Betaproteobacteria</taxon>
        <taxon>Rhodocyclales</taxon>
        <taxon>Zoogloeaceae</taxon>
        <taxon>Azoarcus</taxon>
    </lineage>
</organism>
<name>A0A4R6DTX6_9RHOO</name>
<evidence type="ECO:0000313" key="3">
    <source>
        <dbReference type="Proteomes" id="UP000295129"/>
    </source>
</evidence>
<sequence length="227" mass="24658">MNIVCFQHVAFETPGLLTFWAASRGHRMSTVRTDLEDPLPALERAEGLVVLGGPMGVHDDATLPWLAAEKAALRQALQRRLPTLGICLGAQLIADALGAKVFRGRQKEIGWFPVTSSDPVIGEGEVFTPLLWHGDVFTLPEGARPVGSSAACELQGFRYQDHVLALLFHLEMTRHGLTELIAECAGELDGGPSTQTPEQMLAQDAPFEAIHELAYRVFDDFFGASPA</sequence>
<dbReference type="EMBL" id="SNVV01000018">
    <property type="protein sequence ID" value="TDN47748.1"/>
    <property type="molecule type" value="Genomic_DNA"/>
</dbReference>